<gene>
    <name evidence="2" type="ORF">METZ01_LOCUS172210</name>
</gene>
<feature type="domain" description="FAD dependent oxidoreductase" evidence="1">
    <location>
        <begin position="28"/>
        <end position="426"/>
    </location>
</feature>
<name>A0A382BZX8_9ZZZZ</name>
<proteinExistence type="predicted"/>
<dbReference type="PANTHER" id="PTHR13847">
    <property type="entry name" value="SARCOSINE DEHYDROGENASE-RELATED"/>
    <property type="match status" value="1"/>
</dbReference>
<evidence type="ECO:0000313" key="2">
    <source>
        <dbReference type="EMBL" id="SVB19356.1"/>
    </source>
</evidence>
<dbReference type="Gene3D" id="3.30.9.10">
    <property type="entry name" value="D-Amino Acid Oxidase, subunit A, domain 2"/>
    <property type="match status" value="1"/>
</dbReference>
<dbReference type="AlphaFoldDB" id="A0A382BZX8"/>
<dbReference type="GO" id="GO:0005737">
    <property type="term" value="C:cytoplasm"/>
    <property type="evidence" value="ECO:0007669"/>
    <property type="project" value="TreeGrafter"/>
</dbReference>
<sequence length="461" mass="50318">MGEYPIGRPCKGFQGMTHSNDIPESTRYCIIGAGIHGLSTAWHLAEGLKASGKGDGSDIVIIEKTQPGAGPSGIACGVVRNNYFQPAMRELMAHSVSVWESDPDAFQYHPVGYLQISYEEMREGVAAIAEQQAAIGYESIFIDGEQETFNYMKGIFDDWRATGVTSVLHEKKGGYAHNMATVEGLLAKAKAHGVTVVTDTAVTELAVNGGSVTHVVTTRGMIQVEHVVAAAGPWVPNLWEMLDLPETTGILIEDEIFELPTWQFWALQEGTLRVDPGYLTNNEGNMPPVVHVDADAPLYDEEGTLLVDEKWGIYYKPDFNFGGVQGGYMPYRVNRPWRDVAIDPYGPASPDFVVGKDFRAVWAAGLSHCQARFEGKAGLMSHTPSGGIGAFTPDNFPVFDTFCENVYVIADSNHGFKMIGVGALVAKELLGDTQALLEPFRYSRYAEGQLHPVSNSPYPWS</sequence>
<protein>
    <recommendedName>
        <fullName evidence="1">FAD dependent oxidoreductase domain-containing protein</fullName>
    </recommendedName>
</protein>
<dbReference type="InterPro" id="IPR036188">
    <property type="entry name" value="FAD/NAD-bd_sf"/>
</dbReference>
<dbReference type="SUPFAM" id="SSF51905">
    <property type="entry name" value="FAD/NAD(P)-binding domain"/>
    <property type="match status" value="1"/>
</dbReference>
<dbReference type="InterPro" id="IPR006076">
    <property type="entry name" value="FAD-dep_OxRdtase"/>
</dbReference>
<evidence type="ECO:0000259" key="1">
    <source>
        <dbReference type="Pfam" id="PF01266"/>
    </source>
</evidence>
<dbReference type="Gene3D" id="3.50.50.60">
    <property type="entry name" value="FAD/NAD(P)-binding domain"/>
    <property type="match status" value="1"/>
</dbReference>
<dbReference type="EMBL" id="UINC01032157">
    <property type="protein sequence ID" value="SVB19356.1"/>
    <property type="molecule type" value="Genomic_DNA"/>
</dbReference>
<reference evidence="2" key="1">
    <citation type="submission" date="2018-05" db="EMBL/GenBank/DDBJ databases">
        <authorList>
            <person name="Lanie J.A."/>
            <person name="Ng W.-L."/>
            <person name="Kazmierczak K.M."/>
            <person name="Andrzejewski T.M."/>
            <person name="Davidsen T.M."/>
            <person name="Wayne K.J."/>
            <person name="Tettelin H."/>
            <person name="Glass J.I."/>
            <person name="Rusch D."/>
            <person name="Podicherti R."/>
            <person name="Tsui H.-C.T."/>
            <person name="Winkler M.E."/>
        </authorList>
    </citation>
    <scope>NUCLEOTIDE SEQUENCE</scope>
</reference>
<dbReference type="Pfam" id="PF01266">
    <property type="entry name" value="DAO"/>
    <property type="match status" value="1"/>
</dbReference>
<organism evidence="2">
    <name type="scientific">marine metagenome</name>
    <dbReference type="NCBI Taxonomy" id="408172"/>
    <lineage>
        <taxon>unclassified sequences</taxon>
        <taxon>metagenomes</taxon>
        <taxon>ecological metagenomes</taxon>
    </lineage>
</organism>
<accession>A0A382BZX8</accession>